<dbReference type="SUPFAM" id="SSF49464">
    <property type="entry name" value="Carboxypeptidase regulatory domain-like"/>
    <property type="match status" value="1"/>
</dbReference>
<dbReference type="Pfam" id="PF13715">
    <property type="entry name" value="CarbopepD_reg_2"/>
    <property type="match status" value="1"/>
</dbReference>
<accession>A0A6G7IZN0</accession>
<protein>
    <recommendedName>
        <fullName evidence="3">Carboxypeptidase-like regulatory domain-containing protein</fullName>
    </recommendedName>
</protein>
<dbReference type="KEGG" id="mut:GVT53_05035"/>
<evidence type="ECO:0008006" key="3">
    <source>
        <dbReference type="Google" id="ProtNLM"/>
    </source>
</evidence>
<keyword evidence="2" id="KW-1185">Reference proteome</keyword>
<dbReference type="Proteomes" id="UP000502928">
    <property type="component" value="Chromosome"/>
</dbReference>
<name>A0A6G7IZN0_9FLAO</name>
<dbReference type="RefSeq" id="WP_166247722.1">
    <property type="nucleotide sequence ID" value="NZ_CP049616.1"/>
</dbReference>
<dbReference type="Gene3D" id="2.60.40.1120">
    <property type="entry name" value="Carboxypeptidase-like, regulatory domain"/>
    <property type="match status" value="1"/>
</dbReference>
<evidence type="ECO:0000313" key="1">
    <source>
        <dbReference type="EMBL" id="QII44061.1"/>
    </source>
</evidence>
<organism evidence="1 2">
    <name type="scientific">Flagellimonas oceani</name>
    <dbReference type="NCBI Taxonomy" id="2698672"/>
    <lineage>
        <taxon>Bacteria</taxon>
        <taxon>Pseudomonadati</taxon>
        <taxon>Bacteroidota</taxon>
        <taxon>Flavobacteriia</taxon>
        <taxon>Flavobacteriales</taxon>
        <taxon>Flavobacteriaceae</taxon>
        <taxon>Flagellimonas</taxon>
    </lineage>
</organism>
<dbReference type="EMBL" id="CP049616">
    <property type="protein sequence ID" value="QII44061.1"/>
    <property type="molecule type" value="Genomic_DNA"/>
</dbReference>
<proteinExistence type="predicted"/>
<evidence type="ECO:0000313" key="2">
    <source>
        <dbReference type="Proteomes" id="UP000502928"/>
    </source>
</evidence>
<dbReference type="InterPro" id="IPR008969">
    <property type="entry name" value="CarboxyPept-like_regulatory"/>
</dbReference>
<dbReference type="AlphaFoldDB" id="A0A6G7IZN0"/>
<gene>
    <name evidence="1" type="ORF">GVT53_05035</name>
</gene>
<sequence>MNRKHLIFALFLVPILSWSQFKVSGVVISKTDNDSIPGVIVKEKGTENGAQTDFDGQFSIEVSDPNAILVFSFVGMVTKEYSLKGENKIIVTTKWDCNKDFFDSNRIRIYGQSGLINNPIGGQIDIASPYIYFGGVLEASYSYQTNSKENVFQEGSLEFKHSISNCEFDIDFRASYRDFKFDNELKNNTYSFETDFNLSRISFIAGYSHLEINNIGNSRNYKSSGLLIGFGTSFGRPLYPELVSKISIYKDNIEYQGKIQGSFKRFLIFLKYYKLSSFQELSLGIGYNLFY</sequence>
<reference evidence="1 2" key="1">
    <citation type="submission" date="2020-02" db="EMBL/GenBank/DDBJ databases">
        <title>Complete genome of Muricauda sp. 501str8.</title>
        <authorList>
            <person name="Dong B."/>
            <person name="Zhu S."/>
            <person name="Yang J."/>
            <person name="Chen J."/>
        </authorList>
    </citation>
    <scope>NUCLEOTIDE SEQUENCE [LARGE SCALE GENOMIC DNA]</scope>
    <source>
        <strain evidence="1 2">501str8</strain>
    </source>
</reference>